<gene>
    <name evidence="6" type="ORF">GCM10011517_12570</name>
</gene>
<dbReference type="AlphaFoldDB" id="A0A917EIU6"/>
<dbReference type="OrthoDB" id="9811969at2"/>
<keyword evidence="3 5" id="KW-1133">Transmembrane helix</keyword>
<keyword evidence="2 5" id="KW-0812">Transmembrane</keyword>
<comment type="caution">
    <text evidence="6">The sequence shown here is derived from an EMBL/GenBank/DDBJ whole genome shotgun (WGS) entry which is preliminary data.</text>
</comment>
<sequence>MSQDTANILVFPPSVSVAAPAFAGLMEWLLPYGILPAPGGSMLVAGVLLMLLAGGLAVSGTRAFKRAKTNIDPRQPALVLVNDGPYRFTRNPMYLGMITLNLGLTLAASLDWGLLTTPLLALTLHFGVVLREEAYLKTKFGEPYAMLLKRTRRWL</sequence>
<dbReference type="EMBL" id="BMKN01000001">
    <property type="protein sequence ID" value="GGE46376.1"/>
    <property type="molecule type" value="Genomic_DNA"/>
</dbReference>
<dbReference type="GO" id="GO:0012505">
    <property type="term" value="C:endomembrane system"/>
    <property type="evidence" value="ECO:0007669"/>
    <property type="project" value="UniProtKB-SubCell"/>
</dbReference>
<evidence type="ECO:0000256" key="1">
    <source>
        <dbReference type="ARBA" id="ARBA00004127"/>
    </source>
</evidence>
<evidence type="ECO:0000256" key="4">
    <source>
        <dbReference type="ARBA" id="ARBA00023136"/>
    </source>
</evidence>
<evidence type="ECO:0000256" key="5">
    <source>
        <dbReference type="SAM" id="Phobius"/>
    </source>
</evidence>
<evidence type="ECO:0008006" key="8">
    <source>
        <dbReference type="Google" id="ProtNLM"/>
    </source>
</evidence>
<name>A0A917EIU6_9RHOB</name>
<keyword evidence="4 5" id="KW-0472">Membrane</keyword>
<reference evidence="6" key="1">
    <citation type="journal article" date="2014" name="Int. J. Syst. Evol. Microbiol.">
        <title>Complete genome sequence of Corynebacterium casei LMG S-19264T (=DSM 44701T), isolated from a smear-ripened cheese.</title>
        <authorList>
            <consortium name="US DOE Joint Genome Institute (JGI-PGF)"/>
            <person name="Walter F."/>
            <person name="Albersmeier A."/>
            <person name="Kalinowski J."/>
            <person name="Ruckert C."/>
        </authorList>
    </citation>
    <scope>NUCLEOTIDE SEQUENCE</scope>
    <source>
        <strain evidence="6">CGMCC 1.16012</strain>
    </source>
</reference>
<keyword evidence="7" id="KW-1185">Reference proteome</keyword>
<reference evidence="6" key="2">
    <citation type="submission" date="2020-09" db="EMBL/GenBank/DDBJ databases">
        <authorList>
            <person name="Sun Q."/>
            <person name="Zhou Y."/>
        </authorList>
    </citation>
    <scope>NUCLEOTIDE SEQUENCE</scope>
    <source>
        <strain evidence="6">CGMCC 1.16012</strain>
    </source>
</reference>
<dbReference type="RefSeq" id="WP_095595920.1">
    <property type="nucleotide sequence ID" value="NZ_BMKN01000001.1"/>
</dbReference>
<evidence type="ECO:0000256" key="3">
    <source>
        <dbReference type="ARBA" id="ARBA00022989"/>
    </source>
</evidence>
<evidence type="ECO:0000313" key="7">
    <source>
        <dbReference type="Proteomes" id="UP000606730"/>
    </source>
</evidence>
<evidence type="ECO:0000313" key="6">
    <source>
        <dbReference type="EMBL" id="GGE46376.1"/>
    </source>
</evidence>
<dbReference type="Gene3D" id="1.20.120.1630">
    <property type="match status" value="1"/>
</dbReference>
<dbReference type="Proteomes" id="UP000606730">
    <property type="component" value="Unassembled WGS sequence"/>
</dbReference>
<comment type="subcellular location">
    <subcellularLocation>
        <location evidence="1">Endomembrane system</location>
        <topology evidence="1">Multi-pass membrane protein</topology>
    </subcellularLocation>
</comment>
<organism evidence="6 7">
    <name type="scientific">Actibacterium pelagium</name>
    <dbReference type="NCBI Taxonomy" id="2029103"/>
    <lineage>
        <taxon>Bacteria</taxon>
        <taxon>Pseudomonadati</taxon>
        <taxon>Pseudomonadota</taxon>
        <taxon>Alphaproteobacteria</taxon>
        <taxon>Rhodobacterales</taxon>
        <taxon>Roseobacteraceae</taxon>
        <taxon>Actibacterium</taxon>
    </lineage>
</organism>
<protein>
    <recommendedName>
        <fullName evidence="8">Protein-S-isoprenylcysteine O-methyltransferase Ste14</fullName>
    </recommendedName>
</protein>
<proteinExistence type="predicted"/>
<feature type="transmembrane region" description="Helical" evidence="5">
    <location>
        <begin position="94"/>
        <end position="115"/>
    </location>
</feature>
<feature type="transmembrane region" description="Helical" evidence="5">
    <location>
        <begin position="39"/>
        <end position="58"/>
    </location>
</feature>
<accession>A0A917EIU6</accession>
<dbReference type="InterPro" id="IPR007318">
    <property type="entry name" value="Phopholipid_MeTrfase"/>
</dbReference>
<evidence type="ECO:0000256" key="2">
    <source>
        <dbReference type="ARBA" id="ARBA00022692"/>
    </source>
</evidence>
<dbReference type="Pfam" id="PF04191">
    <property type="entry name" value="PEMT"/>
    <property type="match status" value="1"/>
</dbReference>